<gene>
    <name evidence="2" type="ORF">BCF44_1151</name>
</gene>
<feature type="compositionally biased region" description="Pro residues" evidence="1">
    <location>
        <begin position="106"/>
        <end position="124"/>
    </location>
</feature>
<dbReference type="Proteomes" id="UP000256269">
    <property type="component" value="Unassembled WGS sequence"/>
</dbReference>
<feature type="compositionally biased region" description="Basic and acidic residues" evidence="1">
    <location>
        <begin position="192"/>
        <end position="202"/>
    </location>
</feature>
<reference evidence="2 3" key="1">
    <citation type="submission" date="2018-08" db="EMBL/GenBank/DDBJ databases">
        <title>Genomic Encyclopedia of Archaeal and Bacterial Type Strains, Phase II (KMG-II): from individual species to whole genera.</title>
        <authorList>
            <person name="Goeker M."/>
        </authorList>
    </citation>
    <scope>NUCLEOTIDE SEQUENCE [LARGE SCALE GENOMIC DNA]</scope>
    <source>
        <strain evidence="2 3">DSM 45791</strain>
    </source>
</reference>
<organism evidence="2 3">
    <name type="scientific">Kutzneria buriramensis</name>
    <dbReference type="NCBI Taxonomy" id="1045776"/>
    <lineage>
        <taxon>Bacteria</taxon>
        <taxon>Bacillati</taxon>
        <taxon>Actinomycetota</taxon>
        <taxon>Actinomycetes</taxon>
        <taxon>Pseudonocardiales</taxon>
        <taxon>Pseudonocardiaceae</taxon>
        <taxon>Kutzneria</taxon>
    </lineage>
</organism>
<protein>
    <submittedName>
        <fullName evidence="2">Uncharacterized protein</fullName>
    </submittedName>
</protein>
<dbReference type="EMBL" id="QUNO01000015">
    <property type="protein sequence ID" value="REH36997.1"/>
    <property type="molecule type" value="Genomic_DNA"/>
</dbReference>
<feature type="compositionally biased region" description="Low complexity" evidence="1">
    <location>
        <begin position="217"/>
        <end position="233"/>
    </location>
</feature>
<name>A0A3E0H485_9PSEU</name>
<feature type="compositionally biased region" description="Pro residues" evidence="1">
    <location>
        <begin position="43"/>
        <end position="59"/>
    </location>
</feature>
<evidence type="ECO:0000313" key="2">
    <source>
        <dbReference type="EMBL" id="REH36997.1"/>
    </source>
</evidence>
<feature type="compositionally biased region" description="Pro residues" evidence="1">
    <location>
        <begin position="1"/>
        <end position="15"/>
    </location>
</feature>
<proteinExistence type="predicted"/>
<sequence>TSAPPDLRPTRPPPHQTSAPPDLRPTRPPPHRATDPHTGQSPPSGPPPRATPIAPPGGRPTPAIHPNRATPTTPPPSPYRGHHPTGPPPTGLPPHWATNSPSHQPTAPPPNQATSPTPFPPPNHPNTTPTFLDNSTANQKPAKTPPATTVSGRFCVEVDDGLSFPARGAGEACPGKAPRRPSSRGSTQNRPEPCRQNRDHPRLGQPARNRQNPPDAPAHAPSPSHGAPALRHS</sequence>
<dbReference type="AlphaFoldDB" id="A0A3E0H485"/>
<feature type="compositionally biased region" description="Polar residues" evidence="1">
    <location>
        <begin position="132"/>
        <end position="151"/>
    </location>
</feature>
<feature type="non-terminal residue" evidence="2">
    <location>
        <position position="1"/>
    </location>
</feature>
<feature type="region of interest" description="Disordered" evidence="1">
    <location>
        <begin position="1"/>
        <end position="233"/>
    </location>
</feature>
<evidence type="ECO:0000256" key="1">
    <source>
        <dbReference type="SAM" id="MobiDB-lite"/>
    </source>
</evidence>
<keyword evidence="3" id="KW-1185">Reference proteome</keyword>
<evidence type="ECO:0000313" key="3">
    <source>
        <dbReference type="Proteomes" id="UP000256269"/>
    </source>
</evidence>
<comment type="caution">
    <text evidence="2">The sequence shown here is derived from an EMBL/GenBank/DDBJ whole genome shotgun (WGS) entry which is preliminary data.</text>
</comment>
<accession>A0A3E0H485</accession>